<evidence type="ECO:0008006" key="3">
    <source>
        <dbReference type="Google" id="ProtNLM"/>
    </source>
</evidence>
<keyword evidence="2" id="KW-1185">Reference proteome</keyword>
<sequence>MNPQPTPEILPRLYERDIDVLLQEELLFNSGVQNLFTRALDLYGFVRFVDCRLSVFDQSGETDVLTAIEMDGQKGVLLIENKIDASFQPRQAERYRERTQALESSHGFARCVLVAPESYVGSLNPSVSAFDASVSYEEIAAAIEQEGTSRALHRASLIKRAIERARSSYILVEAPAVTSLWERIYRIASSEFPALEMKPPSGKGSNSSWVIFKGALPPKVTIDWKIKKATVDLSFWPGASARAIEDAELTPDARTKLRNAVLRTLGSTRVLTMPVSHAPSDFSRITDEGIREALTAATLLLNFLLQREAKVTATGR</sequence>
<reference evidence="1 2" key="1">
    <citation type="submission" date="2020-08" db="EMBL/GenBank/DDBJ databases">
        <title>Genomic Encyclopedia of Type Strains, Phase IV (KMG-IV): sequencing the most valuable type-strain genomes for metagenomic binning, comparative biology and taxonomic classification.</title>
        <authorList>
            <person name="Goeker M."/>
        </authorList>
    </citation>
    <scope>NUCLEOTIDE SEQUENCE [LARGE SCALE GENOMIC DNA]</scope>
    <source>
        <strain evidence="1 2">DSM 17455</strain>
    </source>
</reference>
<proteinExistence type="predicted"/>
<evidence type="ECO:0000313" key="2">
    <source>
        <dbReference type="Proteomes" id="UP000587524"/>
    </source>
</evidence>
<dbReference type="RefSeq" id="WP_182574535.1">
    <property type="nucleotide sequence ID" value="NZ_JACJHY010000015.1"/>
</dbReference>
<name>A0ABR6C8B5_9HYPH</name>
<evidence type="ECO:0000313" key="1">
    <source>
        <dbReference type="EMBL" id="MBA9021250.1"/>
    </source>
</evidence>
<comment type="caution">
    <text evidence="1">The sequence shown here is derived from an EMBL/GenBank/DDBJ whole genome shotgun (WGS) entry which is preliminary data.</text>
</comment>
<organism evidence="1 2">
    <name type="scientific">Aminobacter ciceronei</name>
    <dbReference type="NCBI Taxonomy" id="150723"/>
    <lineage>
        <taxon>Bacteria</taxon>
        <taxon>Pseudomonadati</taxon>
        <taxon>Pseudomonadota</taxon>
        <taxon>Alphaproteobacteria</taxon>
        <taxon>Hyphomicrobiales</taxon>
        <taxon>Phyllobacteriaceae</taxon>
        <taxon>Aminobacter</taxon>
    </lineage>
</organism>
<dbReference type="Proteomes" id="UP000587524">
    <property type="component" value="Unassembled WGS sequence"/>
</dbReference>
<dbReference type="EMBL" id="JACJHZ010000015">
    <property type="protein sequence ID" value="MBA9021250.1"/>
    <property type="molecule type" value="Genomic_DNA"/>
</dbReference>
<protein>
    <recommendedName>
        <fullName evidence="3">PD-(D/E)XK nuclease superfamily protein</fullName>
    </recommendedName>
</protein>
<accession>A0ABR6C8B5</accession>
<gene>
    <name evidence="1" type="ORF">HNQ97_003256</name>
</gene>